<accession>A0A9J6RB93</accession>
<dbReference type="RefSeq" id="WP_268779720.1">
    <property type="nucleotide sequence ID" value="NZ_JAPRAT010000010.1"/>
</dbReference>
<evidence type="ECO:0000256" key="1">
    <source>
        <dbReference type="SAM" id="Phobius"/>
    </source>
</evidence>
<keyword evidence="1" id="KW-0472">Membrane</keyword>
<organism evidence="3 4">
    <name type="scientific">Natronobacillus azotifigens</name>
    <dbReference type="NCBI Taxonomy" id="472978"/>
    <lineage>
        <taxon>Bacteria</taxon>
        <taxon>Bacillati</taxon>
        <taxon>Bacillota</taxon>
        <taxon>Bacilli</taxon>
        <taxon>Bacillales</taxon>
        <taxon>Bacillaceae</taxon>
        <taxon>Natronobacillus</taxon>
    </lineage>
</organism>
<reference evidence="3" key="1">
    <citation type="submission" date="2022-11" db="EMBL/GenBank/DDBJ databases">
        <title>WGS of Natronobacillus azotifigens 24KS-1, an anaerobic diazotrophic haloalkaliphile from soda-rich habitats.</title>
        <authorList>
            <person name="Sorokin D.Y."/>
            <person name="Merkel A.Y."/>
        </authorList>
    </citation>
    <scope>NUCLEOTIDE SEQUENCE</scope>
    <source>
        <strain evidence="3">24KS-1</strain>
    </source>
</reference>
<dbReference type="AlphaFoldDB" id="A0A9J6RB93"/>
<dbReference type="Proteomes" id="UP001084197">
    <property type="component" value="Unassembled WGS sequence"/>
</dbReference>
<sequence>MAEEAISKYEQINGAAGISNNNSSSNPIGLVLILFGIFGAIFPQAAWYMEIGWKVRNAEPSELALIANRVGGIVIAIVGLFVLL</sequence>
<feature type="transmembrane region" description="Helical" evidence="1">
    <location>
        <begin position="63"/>
        <end position="83"/>
    </location>
</feature>
<proteinExistence type="predicted"/>
<evidence type="ECO:0000313" key="4">
    <source>
        <dbReference type="Proteomes" id="UP001084197"/>
    </source>
</evidence>
<gene>
    <name evidence="3" type="ORF">OWO01_06980</name>
</gene>
<keyword evidence="4" id="KW-1185">Reference proteome</keyword>
<dbReference type="Pfam" id="PF19701">
    <property type="entry name" value="DUF6199"/>
    <property type="match status" value="1"/>
</dbReference>
<feature type="transmembrane region" description="Helical" evidence="1">
    <location>
        <begin position="28"/>
        <end position="51"/>
    </location>
</feature>
<keyword evidence="1" id="KW-1133">Transmembrane helix</keyword>
<keyword evidence="1" id="KW-0812">Transmembrane</keyword>
<comment type="caution">
    <text evidence="3">The sequence shown here is derived from an EMBL/GenBank/DDBJ whole genome shotgun (WGS) entry which is preliminary data.</text>
</comment>
<protein>
    <recommendedName>
        <fullName evidence="2">DUF6199 domain-containing protein</fullName>
    </recommendedName>
</protein>
<feature type="domain" description="DUF6199" evidence="2">
    <location>
        <begin position="28"/>
        <end position="84"/>
    </location>
</feature>
<evidence type="ECO:0000313" key="3">
    <source>
        <dbReference type="EMBL" id="MCZ0702952.1"/>
    </source>
</evidence>
<dbReference type="EMBL" id="JAPRAT010000010">
    <property type="protein sequence ID" value="MCZ0702952.1"/>
    <property type="molecule type" value="Genomic_DNA"/>
</dbReference>
<name>A0A9J6RB93_9BACI</name>
<dbReference type="InterPro" id="IPR045679">
    <property type="entry name" value="DUF6199"/>
</dbReference>
<evidence type="ECO:0000259" key="2">
    <source>
        <dbReference type="Pfam" id="PF19701"/>
    </source>
</evidence>